<dbReference type="Proteomes" id="UP000182427">
    <property type="component" value="Chromosome I"/>
</dbReference>
<dbReference type="GO" id="GO:0080120">
    <property type="term" value="P:CAAX-box protein maturation"/>
    <property type="evidence" value="ECO:0007669"/>
    <property type="project" value="UniProtKB-ARBA"/>
</dbReference>
<evidence type="ECO:0000313" key="3">
    <source>
        <dbReference type="EMBL" id="SDF90138.1"/>
    </source>
</evidence>
<keyword evidence="1" id="KW-0812">Transmembrane</keyword>
<accession>A0A1G7PV68</accession>
<feature type="transmembrane region" description="Helical" evidence="1">
    <location>
        <begin position="301"/>
        <end position="322"/>
    </location>
</feature>
<keyword evidence="1" id="KW-0472">Membrane</keyword>
<dbReference type="EMBL" id="LT629690">
    <property type="protein sequence ID" value="SDF90138.1"/>
    <property type="molecule type" value="Genomic_DNA"/>
</dbReference>
<dbReference type="GO" id="GO:0004175">
    <property type="term" value="F:endopeptidase activity"/>
    <property type="evidence" value="ECO:0007669"/>
    <property type="project" value="UniProtKB-ARBA"/>
</dbReference>
<dbReference type="InterPro" id="IPR003675">
    <property type="entry name" value="Rce1/LyrA-like_dom"/>
</dbReference>
<keyword evidence="3" id="KW-0645">Protease</keyword>
<keyword evidence="1" id="KW-1133">Transmembrane helix</keyword>
<feature type="transmembrane region" description="Helical" evidence="1">
    <location>
        <begin position="101"/>
        <end position="126"/>
    </location>
</feature>
<dbReference type="Pfam" id="PF02517">
    <property type="entry name" value="Rce1-like"/>
    <property type="match status" value="1"/>
</dbReference>
<feature type="transmembrane region" description="Helical" evidence="1">
    <location>
        <begin position="247"/>
        <end position="264"/>
    </location>
</feature>
<sequence length="331" mass="36888">MKRIAALLEVLGVYLAAGALEDRLIDLLTRFHIVSISNPFALLTNHTTNADLLLASRRLLLIWLLQYGSYFALIVPLNWWYRRRGPTAYGLTRAGHSMKWLIVAGLATACLCEWPVLILSLVDVVHPLGAMAPWRQAFFDTSWQRWQFWLFAGISSYAVVPVLEELLFRGYYQRRLAEDWGNAPAILGTSCLFVFAHKQYLIPNAYNVGMVLSLLCLAIGLGVVFAYTRSLIPSMIAHAIINVPLTPKYQIALLAIFAVGLLIFSRTGLQVVKRIFGNPPLASCMLLAFVGALYVVAAQHFAAMTTLSIVLLVVAIGLEWTIRKRSSTHQT</sequence>
<organism evidence="3 4">
    <name type="scientific">Terriglobus roseus</name>
    <dbReference type="NCBI Taxonomy" id="392734"/>
    <lineage>
        <taxon>Bacteria</taxon>
        <taxon>Pseudomonadati</taxon>
        <taxon>Acidobacteriota</taxon>
        <taxon>Terriglobia</taxon>
        <taxon>Terriglobales</taxon>
        <taxon>Acidobacteriaceae</taxon>
        <taxon>Terriglobus</taxon>
    </lineage>
</organism>
<proteinExistence type="predicted"/>
<dbReference type="GO" id="GO:0006508">
    <property type="term" value="P:proteolysis"/>
    <property type="evidence" value="ECO:0007669"/>
    <property type="project" value="UniProtKB-KW"/>
</dbReference>
<dbReference type="OrthoDB" id="1523022at2"/>
<evidence type="ECO:0000313" key="4">
    <source>
        <dbReference type="Proteomes" id="UP000182427"/>
    </source>
</evidence>
<name>A0A1G7PV68_9BACT</name>
<keyword evidence="3" id="KW-0378">Hydrolase</keyword>
<feature type="transmembrane region" description="Helical" evidence="1">
    <location>
        <begin position="205"/>
        <end position="227"/>
    </location>
</feature>
<reference evidence="3 4" key="1">
    <citation type="submission" date="2016-10" db="EMBL/GenBank/DDBJ databases">
        <authorList>
            <person name="de Groot N.N."/>
        </authorList>
    </citation>
    <scope>NUCLEOTIDE SEQUENCE [LARGE SCALE GENOMIC DNA]</scope>
    <source>
        <strain evidence="3 4">GAS232</strain>
    </source>
</reference>
<evidence type="ECO:0000256" key="1">
    <source>
        <dbReference type="SAM" id="Phobius"/>
    </source>
</evidence>
<dbReference type="AlphaFoldDB" id="A0A1G7PV68"/>
<evidence type="ECO:0000259" key="2">
    <source>
        <dbReference type="Pfam" id="PF02517"/>
    </source>
</evidence>
<feature type="transmembrane region" description="Helical" evidence="1">
    <location>
        <begin position="146"/>
        <end position="168"/>
    </location>
</feature>
<keyword evidence="4" id="KW-1185">Reference proteome</keyword>
<gene>
    <name evidence="3" type="ORF">SAMN05444167_3638</name>
</gene>
<feature type="transmembrane region" description="Helical" evidence="1">
    <location>
        <begin position="276"/>
        <end position="295"/>
    </location>
</feature>
<protein>
    <submittedName>
        <fullName evidence="3">CAAX protease self-immunity</fullName>
    </submittedName>
</protein>
<dbReference type="RefSeq" id="WP_083346398.1">
    <property type="nucleotide sequence ID" value="NZ_LT629690.1"/>
</dbReference>
<feature type="domain" description="CAAX prenyl protease 2/Lysostaphin resistance protein A-like" evidence="2">
    <location>
        <begin position="148"/>
        <end position="243"/>
    </location>
</feature>
<feature type="transmembrane region" description="Helical" evidence="1">
    <location>
        <begin position="60"/>
        <end position="81"/>
    </location>
</feature>